<gene>
    <name evidence="2" type="ORF">EJB05_51893</name>
</gene>
<evidence type="ECO:0000313" key="2">
    <source>
        <dbReference type="EMBL" id="TVU02602.1"/>
    </source>
</evidence>
<dbReference type="AlphaFoldDB" id="A0A5J9SUH6"/>
<dbReference type="Pfam" id="PF00646">
    <property type="entry name" value="F-box"/>
    <property type="match status" value="1"/>
</dbReference>
<proteinExistence type="predicted"/>
<dbReference type="PANTHER" id="PTHR35546">
    <property type="entry name" value="F-BOX PROTEIN INTERACTION DOMAIN PROTEIN-RELATED"/>
    <property type="match status" value="1"/>
</dbReference>
<dbReference type="InterPro" id="IPR001810">
    <property type="entry name" value="F-box_dom"/>
</dbReference>
<dbReference type="OrthoDB" id="638660at2759"/>
<accession>A0A5J9SUH6</accession>
<keyword evidence="3" id="KW-1185">Reference proteome</keyword>
<evidence type="ECO:0000259" key="1">
    <source>
        <dbReference type="SMART" id="SM00256"/>
    </source>
</evidence>
<organism evidence="2 3">
    <name type="scientific">Eragrostis curvula</name>
    <name type="common">weeping love grass</name>
    <dbReference type="NCBI Taxonomy" id="38414"/>
    <lineage>
        <taxon>Eukaryota</taxon>
        <taxon>Viridiplantae</taxon>
        <taxon>Streptophyta</taxon>
        <taxon>Embryophyta</taxon>
        <taxon>Tracheophyta</taxon>
        <taxon>Spermatophyta</taxon>
        <taxon>Magnoliopsida</taxon>
        <taxon>Liliopsida</taxon>
        <taxon>Poales</taxon>
        <taxon>Poaceae</taxon>
        <taxon>PACMAD clade</taxon>
        <taxon>Chloridoideae</taxon>
        <taxon>Eragrostideae</taxon>
        <taxon>Eragrostidinae</taxon>
        <taxon>Eragrostis</taxon>
    </lineage>
</organism>
<dbReference type="InterPro" id="IPR055290">
    <property type="entry name" value="At3g26010-like"/>
</dbReference>
<feature type="non-terminal residue" evidence="2">
    <location>
        <position position="1"/>
    </location>
</feature>
<dbReference type="Pfam" id="PF07734">
    <property type="entry name" value="FBA_1"/>
    <property type="match status" value="1"/>
</dbReference>
<protein>
    <recommendedName>
        <fullName evidence="1">F-box domain-containing protein</fullName>
    </recommendedName>
</protein>
<dbReference type="InterPro" id="IPR017451">
    <property type="entry name" value="F-box-assoc_interact_dom"/>
</dbReference>
<dbReference type="EMBL" id="RWGY01000307">
    <property type="protein sequence ID" value="TVU02602.1"/>
    <property type="molecule type" value="Genomic_DNA"/>
</dbReference>
<dbReference type="Proteomes" id="UP000324897">
    <property type="component" value="Unassembled WGS sequence"/>
</dbReference>
<dbReference type="InterPro" id="IPR006527">
    <property type="entry name" value="F-box-assoc_dom_typ1"/>
</dbReference>
<dbReference type="InterPro" id="IPR036047">
    <property type="entry name" value="F-box-like_dom_sf"/>
</dbReference>
<dbReference type="NCBIfam" id="TIGR01640">
    <property type="entry name" value="F_box_assoc_1"/>
    <property type="match status" value="1"/>
</dbReference>
<name>A0A5J9SUH6_9POAL</name>
<feature type="domain" description="F-box" evidence="1">
    <location>
        <begin position="5"/>
        <end position="45"/>
    </location>
</feature>
<dbReference type="PANTHER" id="PTHR35546:SF115">
    <property type="entry name" value="F-BOX DOMAIN-CONTAINING PROTEIN"/>
    <property type="match status" value="1"/>
</dbReference>
<sequence>MNEIFSDDIIISILSRLPLKEVARARIVCKRWHALTSEHHFLCTSFSRSTGSSSIAGFFLSDKLYRKFRYVPLRRSIGDNHHVIPDLSFIPSTPAVDRGEIYVTSSCNGLLVCCRPIISTGRSKSNWFVCNPLTRNFVEIDVPDSIGHYLLLAYDPTKSRHYKIFAFDNYNINVYSSQTRSWRIAVHFDHCDYPFRGLRCYHSVFWNGSLVWVVRNHLVRLLVDDEQIVEIPMPRTPEGWICAYVGESGGHLQMIGFTEEERLTGFLDVLEMQDQGSSEWSVLYRLDLRRMIELYPSIRRTRPEFPYIGLRFSRGTGRKIEYLDLGPMYVVRGAEESGGNGLLLFNIPGKIMCYHTENHEFSIVYGEPGASESDAYRFRWYHFSPYSSSLFAP</sequence>
<comment type="caution">
    <text evidence="2">The sequence shown here is derived from an EMBL/GenBank/DDBJ whole genome shotgun (WGS) entry which is preliminary data.</text>
</comment>
<reference evidence="2 3" key="1">
    <citation type="journal article" date="2019" name="Sci. Rep.">
        <title>A high-quality genome of Eragrostis curvula grass provides insights into Poaceae evolution and supports new strategies to enhance forage quality.</title>
        <authorList>
            <person name="Carballo J."/>
            <person name="Santos B.A.C.M."/>
            <person name="Zappacosta D."/>
            <person name="Garbus I."/>
            <person name="Selva J.P."/>
            <person name="Gallo C.A."/>
            <person name="Diaz A."/>
            <person name="Albertini E."/>
            <person name="Caccamo M."/>
            <person name="Echenique V."/>
        </authorList>
    </citation>
    <scope>NUCLEOTIDE SEQUENCE [LARGE SCALE GENOMIC DNA]</scope>
    <source>
        <strain evidence="3">cv. Victoria</strain>
        <tissue evidence="2">Leaf</tissue>
    </source>
</reference>
<dbReference type="Gramene" id="TVU02602">
    <property type="protein sequence ID" value="TVU02602"/>
    <property type="gene ID" value="EJB05_51893"/>
</dbReference>
<dbReference type="SUPFAM" id="SSF81383">
    <property type="entry name" value="F-box domain"/>
    <property type="match status" value="1"/>
</dbReference>
<dbReference type="Gene3D" id="1.20.1280.50">
    <property type="match status" value="1"/>
</dbReference>
<evidence type="ECO:0000313" key="3">
    <source>
        <dbReference type="Proteomes" id="UP000324897"/>
    </source>
</evidence>
<dbReference type="SMART" id="SM00256">
    <property type="entry name" value="FBOX"/>
    <property type="match status" value="1"/>
</dbReference>